<protein>
    <submittedName>
        <fullName evidence="2">Uncharacterized protein</fullName>
    </submittedName>
</protein>
<evidence type="ECO:0000313" key="2">
    <source>
        <dbReference type="EMBL" id="GJT30345.1"/>
    </source>
</evidence>
<proteinExistence type="predicted"/>
<keyword evidence="3" id="KW-1185">Reference proteome</keyword>
<evidence type="ECO:0000256" key="1">
    <source>
        <dbReference type="SAM" id="MobiDB-lite"/>
    </source>
</evidence>
<name>A0ABQ5CTE0_9ASTR</name>
<dbReference type="Proteomes" id="UP001151760">
    <property type="component" value="Unassembled WGS sequence"/>
</dbReference>
<sequence>MCLKEVLRKGMTKDRGGGETLRGGDVGGFKKPLGESDVDEVGDLVFLASWVKSTNDYFGGMMLIFGLLETLEMEALVDAMDVDNG</sequence>
<reference evidence="2" key="2">
    <citation type="submission" date="2022-01" db="EMBL/GenBank/DDBJ databases">
        <authorList>
            <person name="Yamashiro T."/>
            <person name="Shiraishi A."/>
            <person name="Satake H."/>
            <person name="Nakayama K."/>
        </authorList>
    </citation>
    <scope>NUCLEOTIDE SEQUENCE</scope>
</reference>
<gene>
    <name evidence="2" type="ORF">Tco_0910620</name>
</gene>
<evidence type="ECO:0000313" key="3">
    <source>
        <dbReference type="Proteomes" id="UP001151760"/>
    </source>
</evidence>
<comment type="caution">
    <text evidence="2">The sequence shown here is derived from an EMBL/GenBank/DDBJ whole genome shotgun (WGS) entry which is preliminary data.</text>
</comment>
<dbReference type="EMBL" id="BQNB010014617">
    <property type="protein sequence ID" value="GJT30345.1"/>
    <property type="molecule type" value="Genomic_DNA"/>
</dbReference>
<organism evidence="2 3">
    <name type="scientific">Tanacetum coccineum</name>
    <dbReference type="NCBI Taxonomy" id="301880"/>
    <lineage>
        <taxon>Eukaryota</taxon>
        <taxon>Viridiplantae</taxon>
        <taxon>Streptophyta</taxon>
        <taxon>Embryophyta</taxon>
        <taxon>Tracheophyta</taxon>
        <taxon>Spermatophyta</taxon>
        <taxon>Magnoliopsida</taxon>
        <taxon>eudicotyledons</taxon>
        <taxon>Gunneridae</taxon>
        <taxon>Pentapetalae</taxon>
        <taxon>asterids</taxon>
        <taxon>campanulids</taxon>
        <taxon>Asterales</taxon>
        <taxon>Asteraceae</taxon>
        <taxon>Asteroideae</taxon>
        <taxon>Anthemideae</taxon>
        <taxon>Anthemidinae</taxon>
        <taxon>Tanacetum</taxon>
    </lineage>
</organism>
<feature type="region of interest" description="Disordered" evidence="1">
    <location>
        <begin position="9"/>
        <end position="30"/>
    </location>
</feature>
<accession>A0ABQ5CTE0</accession>
<feature type="compositionally biased region" description="Gly residues" evidence="1">
    <location>
        <begin position="18"/>
        <end position="27"/>
    </location>
</feature>
<reference evidence="2" key="1">
    <citation type="journal article" date="2022" name="Int. J. Mol. Sci.">
        <title>Draft Genome of Tanacetum Coccineum: Genomic Comparison of Closely Related Tanacetum-Family Plants.</title>
        <authorList>
            <person name="Yamashiro T."/>
            <person name="Shiraishi A."/>
            <person name="Nakayama K."/>
            <person name="Satake H."/>
        </authorList>
    </citation>
    <scope>NUCLEOTIDE SEQUENCE</scope>
</reference>